<evidence type="ECO:0000256" key="5">
    <source>
        <dbReference type="PROSITE-ProRule" id="PRU00560"/>
    </source>
</evidence>
<protein>
    <submittedName>
        <fullName evidence="8">AAA family ATPase</fullName>
    </submittedName>
    <submittedName>
        <fullName evidence="7">DNA helicase IV</fullName>
    </submittedName>
</protein>
<evidence type="ECO:0000313" key="10">
    <source>
        <dbReference type="Proteomes" id="UP001549139"/>
    </source>
</evidence>
<evidence type="ECO:0000313" key="7">
    <source>
        <dbReference type="EMBL" id="MET3943636.1"/>
    </source>
</evidence>
<dbReference type="InterPro" id="IPR000212">
    <property type="entry name" value="DNA_helicase_UvrD/REP"/>
</dbReference>
<dbReference type="PANTHER" id="PTHR11070">
    <property type="entry name" value="UVRD / RECB / PCRA DNA HELICASE FAMILY MEMBER"/>
    <property type="match status" value="1"/>
</dbReference>
<evidence type="ECO:0000256" key="4">
    <source>
        <dbReference type="ARBA" id="ARBA00022840"/>
    </source>
</evidence>
<evidence type="ECO:0000259" key="6">
    <source>
        <dbReference type="PROSITE" id="PS51198"/>
    </source>
</evidence>
<dbReference type="GO" id="GO:0003677">
    <property type="term" value="F:DNA binding"/>
    <property type="evidence" value="ECO:0007669"/>
    <property type="project" value="InterPro"/>
</dbReference>
<dbReference type="GO" id="GO:0043138">
    <property type="term" value="F:3'-5' DNA helicase activity"/>
    <property type="evidence" value="ECO:0007669"/>
    <property type="project" value="TreeGrafter"/>
</dbReference>
<evidence type="ECO:0000313" key="8">
    <source>
        <dbReference type="EMBL" id="NKY69467.1"/>
    </source>
</evidence>
<dbReference type="RefSeq" id="WP_168685765.1">
    <property type="nucleotide sequence ID" value="NZ_JAAXPF010000010.1"/>
</dbReference>
<evidence type="ECO:0000313" key="9">
    <source>
        <dbReference type="Proteomes" id="UP000554284"/>
    </source>
</evidence>
<dbReference type="GO" id="GO:0016787">
    <property type="term" value="F:hydrolase activity"/>
    <property type="evidence" value="ECO:0007669"/>
    <property type="project" value="UniProtKB-UniRule"/>
</dbReference>
<dbReference type="AlphaFoldDB" id="A0A7X6RF38"/>
<dbReference type="GO" id="GO:0000725">
    <property type="term" value="P:recombinational repair"/>
    <property type="evidence" value="ECO:0007669"/>
    <property type="project" value="TreeGrafter"/>
</dbReference>
<keyword evidence="4 5" id="KW-0067">ATP-binding</keyword>
<keyword evidence="1 5" id="KW-0547">Nucleotide-binding</keyword>
<dbReference type="GO" id="GO:0005829">
    <property type="term" value="C:cytosol"/>
    <property type="evidence" value="ECO:0007669"/>
    <property type="project" value="TreeGrafter"/>
</dbReference>
<dbReference type="GO" id="GO:0005524">
    <property type="term" value="F:ATP binding"/>
    <property type="evidence" value="ECO:0007669"/>
    <property type="project" value="UniProtKB-UniRule"/>
</dbReference>
<reference evidence="7 10" key="2">
    <citation type="submission" date="2024-06" db="EMBL/GenBank/DDBJ databases">
        <title>Sequencing the genomes of 1000 actinobacteria strains.</title>
        <authorList>
            <person name="Klenk H.-P."/>
        </authorList>
    </citation>
    <scope>NUCLEOTIDE SEQUENCE [LARGE SCALE GENOMIC DNA]</scope>
    <source>
        <strain evidence="7 10">DSM 44265</strain>
    </source>
</reference>
<organism evidence="8 9">
    <name type="scientific">Corynebacterium mucifaciens</name>
    <dbReference type="NCBI Taxonomy" id="57171"/>
    <lineage>
        <taxon>Bacteria</taxon>
        <taxon>Bacillati</taxon>
        <taxon>Actinomycetota</taxon>
        <taxon>Actinomycetes</taxon>
        <taxon>Mycobacteriales</taxon>
        <taxon>Corynebacteriaceae</taxon>
        <taxon>Corynebacterium</taxon>
    </lineage>
</organism>
<evidence type="ECO:0000256" key="3">
    <source>
        <dbReference type="ARBA" id="ARBA00022806"/>
    </source>
</evidence>
<dbReference type="Gene3D" id="3.40.50.300">
    <property type="entry name" value="P-loop containing nucleotide triphosphate hydrolases"/>
    <property type="match status" value="3"/>
</dbReference>
<dbReference type="Proteomes" id="UP001549139">
    <property type="component" value="Unassembled WGS sequence"/>
</dbReference>
<dbReference type="PANTHER" id="PTHR11070:SF45">
    <property type="entry name" value="DNA 3'-5' HELICASE"/>
    <property type="match status" value="1"/>
</dbReference>
<reference evidence="8 9" key="1">
    <citation type="submission" date="2020-04" db="EMBL/GenBank/DDBJ databases">
        <title>MicrobeNet Type strains.</title>
        <authorList>
            <person name="Nicholson A.C."/>
        </authorList>
    </citation>
    <scope>NUCLEOTIDE SEQUENCE [LARGE SCALE GENOMIC DNA]</scope>
    <source>
        <strain evidence="8 9">ATCC 700355</strain>
    </source>
</reference>
<dbReference type="Pfam" id="PF01443">
    <property type="entry name" value="Viral_helicase1"/>
    <property type="match status" value="1"/>
</dbReference>
<evidence type="ECO:0000256" key="1">
    <source>
        <dbReference type="ARBA" id="ARBA00022741"/>
    </source>
</evidence>
<dbReference type="Proteomes" id="UP000554284">
    <property type="component" value="Unassembled WGS sequence"/>
</dbReference>
<keyword evidence="10" id="KW-1185">Reference proteome</keyword>
<feature type="binding site" evidence="5">
    <location>
        <begin position="211"/>
        <end position="218"/>
    </location>
    <ligand>
        <name>ATP</name>
        <dbReference type="ChEBI" id="CHEBI:30616"/>
    </ligand>
</feature>
<dbReference type="Pfam" id="PF00580">
    <property type="entry name" value="UvrD-helicase"/>
    <property type="match status" value="1"/>
</dbReference>
<keyword evidence="2 5" id="KW-0378">Hydrolase</keyword>
<dbReference type="InterPro" id="IPR027351">
    <property type="entry name" value="(+)RNA_virus_helicase_core_dom"/>
</dbReference>
<keyword evidence="3 5" id="KW-0347">Helicase</keyword>
<dbReference type="PROSITE" id="PS51198">
    <property type="entry name" value="UVRD_HELICASE_ATP_BIND"/>
    <property type="match status" value="1"/>
</dbReference>
<sequence>MQETEQAYVDTLFAHLDAEVARAQARLEEVQRDVDPDNPDSDALVRRETEYHGLNAKLDALNVAETGLVFGRIDVAEDDPENPVPGRSDLERRYIGRMGIDDREDNYRTLLLDWRAPLARPFYLATTAHPEGVETRRNIRMRGRTVTAVDDEVLSGDSAESTSAGVGSEAALRRAMNEARTGHMRSIVETIQREQDEIIRDPTRGVMVVHGGPGTGKTAVALHRIAYLLYTWREQLTRTGVLVVGPNATFLEYISRVLPELGETGVVLSTVDQLVPGFTPGGSDSTAGREVKGSIEMMTILKRAVQAYETVPDAPVRLTFDGVPVDATPQMVKAARTRARRSRRPHNQARAHFAEHLTQLLAEALARRIGEDPLGGTNLLSDADVDQLHDDLADDPQVQRLIDAHFPELEPVEVLDALLTSKDAIAEVAGDYDDYTRAALYRAPGSPFSHADTALVDELAVLIGTVDPEEQRRKEEEEWRELVAEAEGALDVLASSESTDNDDDQFEAEILSAADVIDAETLASRQRETDTRSTAQRARADQTWAYGHVIVDEAQELSPMEWRMVFRRCPSRWMTLVGDTAQTSSPAGVDDWTAALDPFVGERFRLHELTVNYRTPKEIADYAAEILAHIDPQAVVPQAIRASGVPVQFVPDLEALEHRAAREGLTAVIDAENVGDMKGLEFDHVVVVEPGRIIEASPQGWQDLYVTVTRATQTLTVVGE</sequence>
<evidence type="ECO:0000256" key="2">
    <source>
        <dbReference type="ARBA" id="ARBA00022801"/>
    </source>
</evidence>
<gene>
    <name evidence="8" type="ORF">HF989_08850</name>
    <name evidence="7" type="ORF">JOF50_000435</name>
</gene>
<proteinExistence type="predicted"/>
<name>A0A7X6RF38_9CORY</name>
<dbReference type="SUPFAM" id="SSF52540">
    <property type="entry name" value="P-loop containing nucleoside triphosphate hydrolases"/>
    <property type="match status" value="1"/>
</dbReference>
<dbReference type="EMBL" id="JBEPNZ010000001">
    <property type="protein sequence ID" value="MET3943636.1"/>
    <property type="molecule type" value="Genomic_DNA"/>
</dbReference>
<feature type="domain" description="UvrD-like helicase ATP-binding" evidence="6">
    <location>
        <begin position="190"/>
        <end position="616"/>
    </location>
</feature>
<comment type="caution">
    <text evidence="8">The sequence shown here is derived from an EMBL/GenBank/DDBJ whole genome shotgun (WGS) entry which is preliminary data.</text>
</comment>
<dbReference type="EMBL" id="JAAXPF010000010">
    <property type="protein sequence ID" value="NKY69467.1"/>
    <property type="molecule type" value="Genomic_DNA"/>
</dbReference>
<dbReference type="InterPro" id="IPR014016">
    <property type="entry name" value="UvrD-like_ATP-bd"/>
</dbReference>
<accession>A0A7X6RF38</accession>
<dbReference type="InterPro" id="IPR027417">
    <property type="entry name" value="P-loop_NTPase"/>
</dbReference>